<gene>
    <name evidence="1" type="ORF">F5148DRAFT_85824</name>
</gene>
<sequence length="91" mass="10449">MVHDNPFSRQSQIVWHDAYARCIRLFFWAVGRQPPPGAASYDMCSRMLGHLVLEAPTERGRDWASKKILNCLDEHALARLAQKYIFTFVAA</sequence>
<evidence type="ECO:0000313" key="1">
    <source>
        <dbReference type="EMBL" id="KAI9507642.1"/>
    </source>
</evidence>
<dbReference type="EMBL" id="JAGFNK010000116">
    <property type="protein sequence ID" value="KAI9507642.1"/>
    <property type="molecule type" value="Genomic_DNA"/>
</dbReference>
<evidence type="ECO:0000313" key="2">
    <source>
        <dbReference type="Proteomes" id="UP001207468"/>
    </source>
</evidence>
<organism evidence="1 2">
    <name type="scientific">Russula earlei</name>
    <dbReference type="NCBI Taxonomy" id="71964"/>
    <lineage>
        <taxon>Eukaryota</taxon>
        <taxon>Fungi</taxon>
        <taxon>Dikarya</taxon>
        <taxon>Basidiomycota</taxon>
        <taxon>Agaricomycotina</taxon>
        <taxon>Agaricomycetes</taxon>
        <taxon>Russulales</taxon>
        <taxon>Russulaceae</taxon>
        <taxon>Russula</taxon>
    </lineage>
</organism>
<reference evidence="1" key="1">
    <citation type="submission" date="2021-03" db="EMBL/GenBank/DDBJ databases">
        <title>Evolutionary priming and transition to the ectomycorrhizal habit in an iconic lineage of mushroom-forming fungi: is preadaptation a requirement?</title>
        <authorList>
            <consortium name="DOE Joint Genome Institute"/>
            <person name="Looney B.P."/>
            <person name="Miyauchi S."/>
            <person name="Morin E."/>
            <person name="Drula E."/>
            <person name="Courty P.E."/>
            <person name="Chicoki N."/>
            <person name="Fauchery L."/>
            <person name="Kohler A."/>
            <person name="Kuo A."/>
            <person name="LaButti K."/>
            <person name="Pangilinan J."/>
            <person name="Lipzen A."/>
            <person name="Riley R."/>
            <person name="Andreopoulos W."/>
            <person name="He G."/>
            <person name="Johnson J."/>
            <person name="Barry K.W."/>
            <person name="Grigoriev I.V."/>
            <person name="Nagy L."/>
            <person name="Hibbett D."/>
            <person name="Henrissat B."/>
            <person name="Matheny P.B."/>
            <person name="Labbe J."/>
            <person name="Martin A.F."/>
        </authorList>
    </citation>
    <scope>NUCLEOTIDE SEQUENCE</scope>
    <source>
        <strain evidence="1">BPL698</strain>
    </source>
</reference>
<accession>A0ACC0U982</accession>
<keyword evidence="2" id="KW-1185">Reference proteome</keyword>
<dbReference type="Proteomes" id="UP001207468">
    <property type="component" value="Unassembled WGS sequence"/>
</dbReference>
<comment type="caution">
    <text evidence="1">The sequence shown here is derived from an EMBL/GenBank/DDBJ whole genome shotgun (WGS) entry which is preliminary data.</text>
</comment>
<protein>
    <submittedName>
        <fullName evidence="1">Uncharacterized protein</fullName>
    </submittedName>
</protein>
<name>A0ACC0U982_9AGAM</name>
<proteinExistence type="predicted"/>